<protein>
    <submittedName>
        <fullName evidence="1">Uncharacterized protein</fullName>
    </submittedName>
</protein>
<name>A0A931B081_9ACTN</name>
<dbReference type="AlphaFoldDB" id="A0A931B081"/>
<organism evidence="1 2">
    <name type="scientific">Streptacidiphilus fuscans</name>
    <dbReference type="NCBI Taxonomy" id="2789292"/>
    <lineage>
        <taxon>Bacteria</taxon>
        <taxon>Bacillati</taxon>
        <taxon>Actinomycetota</taxon>
        <taxon>Actinomycetes</taxon>
        <taxon>Kitasatosporales</taxon>
        <taxon>Streptomycetaceae</taxon>
        <taxon>Streptacidiphilus</taxon>
    </lineage>
</organism>
<dbReference type="Pfam" id="PF19458">
    <property type="entry name" value="DUF5995"/>
    <property type="match status" value="1"/>
</dbReference>
<proteinExistence type="predicted"/>
<accession>A0A931B081</accession>
<reference evidence="1" key="1">
    <citation type="submission" date="2020-11" db="EMBL/GenBank/DDBJ databases">
        <title>Isolation and identification of active actinomycetes.</title>
        <authorList>
            <person name="Yu B."/>
        </authorList>
    </citation>
    <scope>NUCLEOTIDE SEQUENCE</scope>
    <source>
        <strain evidence="1">NEAU-YB345</strain>
    </source>
</reference>
<gene>
    <name evidence="1" type="ORF">I2501_12050</name>
</gene>
<dbReference type="Proteomes" id="UP000657385">
    <property type="component" value="Unassembled WGS sequence"/>
</dbReference>
<evidence type="ECO:0000313" key="2">
    <source>
        <dbReference type="Proteomes" id="UP000657385"/>
    </source>
</evidence>
<comment type="caution">
    <text evidence="1">The sequence shown here is derived from an EMBL/GenBank/DDBJ whole genome shotgun (WGS) entry which is preliminary data.</text>
</comment>
<keyword evidence="2" id="KW-1185">Reference proteome</keyword>
<sequence>MAARIGEATGGLPPGDGVGVFGGVYLQVTDAVTDRLGDAGWFRSPVDVARLSTLFADRFLGALTADTPPACWRPLLELRRHPGIRPVQFALAGINSHIQHDLPLSVVDSCRSLGIPPQALEADFHRVNDVLACVEDQVREELLTLPAELDVADPLLHLLGSWSIDAARDAAWASARMLWELRDLPDAYSAAAAALDRTTGMTSRCLLTPLG</sequence>
<dbReference type="InterPro" id="IPR046037">
    <property type="entry name" value="DUF5995"/>
</dbReference>
<evidence type="ECO:0000313" key="1">
    <source>
        <dbReference type="EMBL" id="MBF9068755.1"/>
    </source>
</evidence>
<dbReference type="EMBL" id="JADPRT010000004">
    <property type="protein sequence ID" value="MBF9068755.1"/>
    <property type="molecule type" value="Genomic_DNA"/>
</dbReference>